<comment type="caution">
    <text evidence="6">Lacks conserved residue(s) required for the propagation of feature annotation.</text>
</comment>
<comment type="subcellular location">
    <subcellularLocation>
        <location evidence="1 6">Cell membrane</location>
        <topology evidence="1 6">Multi-pass membrane protein</topology>
    </subcellularLocation>
</comment>
<comment type="caution">
    <text evidence="8">The sequence shown here is derived from an EMBL/GenBank/DDBJ whole genome shotgun (WGS) entry which is preliminary data.</text>
</comment>
<evidence type="ECO:0000313" key="8">
    <source>
        <dbReference type="EMBL" id="MBC8535439.1"/>
    </source>
</evidence>
<feature type="transmembrane region" description="Helical" evidence="6">
    <location>
        <begin position="109"/>
        <end position="127"/>
    </location>
</feature>
<keyword evidence="9" id="KW-1185">Reference proteome</keyword>
<dbReference type="InterPro" id="IPR032816">
    <property type="entry name" value="VTT_dom"/>
</dbReference>
<dbReference type="GO" id="GO:0005886">
    <property type="term" value="C:plasma membrane"/>
    <property type="evidence" value="ECO:0007669"/>
    <property type="project" value="UniProtKB-SubCell"/>
</dbReference>
<dbReference type="PANTHER" id="PTHR12677:SF49">
    <property type="entry name" value="TVP38_TMEM64 FAMILY MEMBRANE PROTEIN"/>
    <property type="match status" value="1"/>
</dbReference>
<feature type="transmembrane region" description="Helical" evidence="6">
    <location>
        <begin position="160"/>
        <end position="181"/>
    </location>
</feature>
<dbReference type="InterPro" id="IPR015414">
    <property type="entry name" value="TMEM64"/>
</dbReference>
<dbReference type="Pfam" id="PF09335">
    <property type="entry name" value="VTT_dom"/>
    <property type="match status" value="1"/>
</dbReference>
<protein>
    <recommendedName>
        <fullName evidence="6">TVP38/TMEM64 family membrane protein</fullName>
    </recommendedName>
</protein>
<evidence type="ECO:0000256" key="1">
    <source>
        <dbReference type="ARBA" id="ARBA00004651"/>
    </source>
</evidence>
<evidence type="ECO:0000256" key="2">
    <source>
        <dbReference type="ARBA" id="ARBA00022475"/>
    </source>
</evidence>
<evidence type="ECO:0000256" key="5">
    <source>
        <dbReference type="ARBA" id="ARBA00023136"/>
    </source>
</evidence>
<dbReference type="PANTHER" id="PTHR12677">
    <property type="entry name" value="GOLGI APPARATUS MEMBRANE PROTEIN TVP38-RELATED"/>
    <property type="match status" value="1"/>
</dbReference>
<organism evidence="8 9">
    <name type="scientific">Feifania hominis</name>
    <dbReference type="NCBI Taxonomy" id="2763660"/>
    <lineage>
        <taxon>Bacteria</taxon>
        <taxon>Bacillati</taxon>
        <taxon>Bacillota</taxon>
        <taxon>Clostridia</taxon>
        <taxon>Eubacteriales</taxon>
        <taxon>Feifaniaceae</taxon>
        <taxon>Feifania</taxon>
    </lineage>
</organism>
<accession>A0A926DDQ7</accession>
<evidence type="ECO:0000256" key="6">
    <source>
        <dbReference type="RuleBase" id="RU366058"/>
    </source>
</evidence>
<name>A0A926DDQ7_9FIRM</name>
<evidence type="ECO:0000259" key="7">
    <source>
        <dbReference type="Pfam" id="PF09335"/>
    </source>
</evidence>
<evidence type="ECO:0000256" key="3">
    <source>
        <dbReference type="ARBA" id="ARBA00022692"/>
    </source>
</evidence>
<evidence type="ECO:0000313" key="9">
    <source>
        <dbReference type="Proteomes" id="UP000620366"/>
    </source>
</evidence>
<comment type="similarity">
    <text evidence="6">Belongs to the TVP38/TMEM64 family.</text>
</comment>
<reference evidence="8" key="1">
    <citation type="submission" date="2020-08" db="EMBL/GenBank/DDBJ databases">
        <title>Genome public.</title>
        <authorList>
            <person name="Liu C."/>
            <person name="Sun Q."/>
        </authorList>
    </citation>
    <scope>NUCLEOTIDE SEQUENCE</scope>
    <source>
        <strain evidence="8">BX7</strain>
    </source>
</reference>
<evidence type="ECO:0000256" key="4">
    <source>
        <dbReference type="ARBA" id="ARBA00022989"/>
    </source>
</evidence>
<dbReference type="Proteomes" id="UP000620366">
    <property type="component" value="Unassembled WGS sequence"/>
</dbReference>
<keyword evidence="3 6" id="KW-0812">Transmembrane</keyword>
<proteinExistence type="inferred from homology"/>
<dbReference type="EMBL" id="JACRSP010000001">
    <property type="protein sequence ID" value="MBC8535439.1"/>
    <property type="molecule type" value="Genomic_DNA"/>
</dbReference>
<feature type="transmembrane region" description="Helical" evidence="6">
    <location>
        <begin position="31"/>
        <end position="51"/>
    </location>
</feature>
<gene>
    <name evidence="8" type="ORF">H8695_01845</name>
</gene>
<keyword evidence="5 6" id="KW-0472">Membrane</keyword>
<keyword evidence="4 6" id="KW-1133">Transmembrane helix</keyword>
<dbReference type="AlphaFoldDB" id="A0A926DDQ7"/>
<feature type="transmembrane region" description="Helical" evidence="6">
    <location>
        <begin position="71"/>
        <end position="103"/>
    </location>
</feature>
<feature type="domain" description="VTT" evidence="7">
    <location>
        <begin position="90"/>
        <end position="207"/>
    </location>
</feature>
<sequence>MIPLAFLEFSCRLYLSAQRGIILEKTRKNKWINLCTIAGFIVVIAFCIYAVKMGLFTSEAALEQFVARCGIWGPVIFILIQLVQVVVPIIPGGITLAAGVFIFGGLQGFLYNYAGILIGSTLSFLLARRYGSAFIQSIVSHQTYEKYIGWLDRKKTFTRLFTVAILLPGAPDDLLCMIAGLSKMTFRKFMLILTLAKPPSILLYSVGVSTISEWILR</sequence>
<keyword evidence="2 6" id="KW-1003">Cell membrane</keyword>